<keyword evidence="2" id="KW-1185">Reference proteome</keyword>
<protein>
    <submittedName>
        <fullName evidence="1">Uncharacterized protein</fullName>
    </submittedName>
</protein>
<dbReference type="Proteomes" id="UP000676194">
    <property type="component" value="Chromosome"/>
</dbReference>
<reference evidence="1" key="1">
    <citation type="submission" date="2021-05" db="EMBL/GenBank/DDBJ databases">
        <title>Complete genome sequence of the cellulolytic planctomycete Telmatocola sphagniphila SP2T and characterization of the first cellulase from planctomycetes.</title>
        <authorList>
            <person name="Rakitin A.L."/>
            <person name="Beletsky A.V."/>
            <person name="Naumoff D.G."/>
            <person name="Kulichevskaya I.S."/>
            <person name="Mardanov A.V."/>
            <person name="Ravin N.V."/>
            <person name="Dedysh S.N."/>
        </authorList>
    </citation>
    <scope>NUCLEOTIDE SEQUENCE</scope>
    <source>
        <strain evidence="1">SP2T</strain>
    </source>
</reference>
<organism evidence="1 2">
    <name type="scientific">Telmatocola sphagniphila</name>
    <dbReference type="NCBI Taxonomy" id="1123043"/>
    <lineage>
        <taxon>Bacteria</taxon>
        <taxon>Pseudomonadati</taxon>
        <taxon>Planctomycetota</taxon>
        <taxon>Planctomycetia</taxon>
        <taxon>Gemmatales</taxon>
        <taxon>Gemmataceae</taxon>
    </lineage>
</organism>
<dbReference type="AlphaFoldDB" id="A0A8E6B2J3"/>
<evidence type="ECO:0000313" key="1">
    <source>
        <dbReference type="EMBL" id="QVL30657.1"/>
    </source>
</evidence>
<evidence type="ECO:0000313" key="2">
    <source>
        <dbReference type="Proteomes" id="UP000676194"/>
    </source>
</evidence>
<gene>
    <name evidence="1" type="ORF">KIH39_17585</name>
</gene>
<dbReference type="RefSeq" id="WP_213494528.1">
    <property type="nucleotide sequence ID" value="NZ_CP074694.1"/>
</dbReference>
<sequence>MRRGQWTAGLLGLGIFAFWILRTASGDKSAHAQELQLAGNVAEVKETESDPAPSEHEMAEYRYRMNMPRHWRYVMLRR</sequence>
<accession>A0A8E6B2J3</accession>
<dbReference type="EMBL" id="CP074694">
    <property type="protein sequence ID" value="QVL30657.1"/>
    <property type="molecule type" value="Genomic_DNA"/>
</dbReference>
<dbReference type="KEGG" id="tsph:KIH39_17585"/>
<proteinExistence type="predicted"/>
<name>A0A8E6B2J3_9BACT</name>